<proteinExistence type="predicted"/>
<evidence type="ECO:0000313" key="1">
    <source>
        <dbReference type="EMBL" id="JAH53038.1"/>
    </source>
</evidence>
<reference evidence="1" key="1">
    <citation type="submission" date="2014-11" db="EMBL/GenBank/DDBJ databases">
        <authorList>
            <person name="Amaro Gonzalez C."/>
        </authorList>
    </citation>
    <scope>NUCLEOTIDE SEQUENCE</scope>
</reference>
<name>A0A0E9TJX1_ANGAN</name>
<organism evidence="1">
    <name type="scientific">Anguilla anguilla</name>
    <name type="common">European freshwater eel</name>
    <name type="synonym">Muraena anguilla</name>
    <dbReference type="NCBI Taxonomy" id="7936"/>
    <lineage>
        <taxon>Eukaryota</taxon>
        <taxon>Metazoa</taxon>
        <taxon>Chordata</taxon>
        <taxon>Craniata</taxon>
        <taxon>Vertebrata</taxon>
        <taxon>Euteleostomi</taxon>
        <taxon>Actinopterygii</taxon>
        <taxon>Neopterygii</taxon>
        <taxon>Teleostei</taxon>
        <taxon>Anguilliformes</taxon>
        <taxon>Anguillidae</taxon>
        <taxon>Anguilla</taxon>
    </lineage>
</organism>
<protein>
    <submittedName>
        <fullName evidence="1">Uncharacterized protein</fullName>
    </submittedName>
</protein>
<reference evidence="1" key="2">
    <citation type="journal article" date="2015" name="Fish Shellfish Immunol.">
        <title>Early steps in the European eel (Anguilla anguilla)-Vibrio vulnificus interaction in the gills: Role of the RtxA13 toxin.</title>
        <authorList>
            <person name="Callol A."/>
            <person name="Pajuelo D."/>
            <person name="Ebbesson L."/>
            <person name="Teles M."/>
            <person name="MacKenzie S."/>
            <person name="Amaro C."/>
        </authorList>
    </citation>
    <scope>NUCLEOTIDE SEQUENCE</scope>
</reference>
<accession>A0A0E9TJX1</accession>
<dbReference type="AlphaFoldDB" id="A0A0E9TJX1"/>
<dbReference type="EMBL" id="GBXM01055539">
    <property type="protein sequence ID" value="JAH53038.1"/>
    <property type="molecule type" value="Transcribed_RNA"/>
</dbReference>
<sequence>MLGNQQFSPLLEVWRLF</sequence>